<dbReference type="PROSITE" id="PS50234">
    <property type="entry name" value="VWFA"/>
    <property type="match status" value="1"/>
</dbReference>
<sequence>MTVELIAKLSDPIVSAGQGTQRQLELTLTAQRQQQQRAPLNLCLILDHSGSMAGVPLATVKRAAQSLVDRLLPSDRLSVVVFDHKAEVLVPNQWVEDKAAIKAQIDELEPSGGTAIDLGMKLALTELAKAKQGTISQAFLLTDGENEHGDNQRCLELAKLAAEYNITFNTLGFGVHWNQDVLEQIADAGGGRLMFIEYAEQAIACFQSLFSHISSVDYTNAHVLLTLSEAAHLGNFKPVNQVAPDTIELTYESPNPHEYVIRVGDVSATVKRTLLITLSTQPLPAGSHLIGFVQVRYDDPVQQATGLFSERIPLTLTAEPEHIPQVDPEVQQSILTLEKYRKTKLAETKLQSGDTAGAATFLQSAAKTALQLGDTEAAKVLEASAQELQQQSTLSESALKRTRIASKTVLSNPPSN</sequence>
<dbReference type="PANTHER" id="PTHR10579:SF43">
    <property type="entry name" value="ZINC FINGER (C3HC4-TYPE RING FINGER) FAMILY PROTEIN"/>
    <property type="match status" value="1"/>
</dbReference>
<dbReference type="SMART" id="SM00327">
    <property type="entry name" value="VWA"/>
    <property type="match status" value="1"/>
</dbReference>
<feature type="domain" description="VWFA" evidence="1">
    <location>
        <begin position="41"/>
        <end position="213"/>
    </location>
</feature>
<proteinExistence type="predicted"/>
<dbReference type="InterPro" id="IPR036465">
    <property type="entry name" value="vWFA_dom_sf"/>
</dbReference>
<protein>
    <submittedName>
        <fullName evidence="2">VWA domain-containing protein</fullName>
    </submittedName>
</protein>
<accession>A0A3B7MEG8</accession>
<dbReference type="Pfam" id="PF00092">
    <property type="entry name" value="VWA"/>
    <property type="match status" value="1"/>
</dbReference>
<evidence type="ECO:0000259" key="1">
    <source>
        <dbReference type="PROSITE" id="PS50234"/>
    </source>
</evidence>
<dbReference type="KEGG" id="tsq:D3A95_07270"/>
<evidence type="ECO:0000313" key="2">
    <source>
        <dbReference type="EMBL" id="AXY67985.1"/>
    </source>
</evidence>
<dbReference type="InterPro" id="IPR002035">
    <property type="entry name" value="VWF_A"/>
</dbReference>
<dbReference type="InterPro" id="IPR051266">
    <property type="entry name" value="CLCR"/>
</dbReference>
<name>A0A3B7MEG8_9CYAN</name>
<dbReference type="PANTHER" id="PTHR10579">
    <property type="entry name" value="CALCIUM-ACTIVATED CHLORIDE CHANNEL REGULATOR"/>
    <property type="match status" value="1"/>
</dbReference>
<gene>
    <name evidence="2" type="ORF">D3A95_07270</name>
</gene>
<dbReference type="Proteomes" id="UP000261812">
    <property type="component" value="Chromosome"/>
</dbReference>
<dbReference type="EMBL" id="CP032152">
    <property type="protein sequence ID" value="AXY67985.1"/>
    <property type="molecule type" value="Genomic_DNA"/>
</dbReference>
<dbReference type="SUPFAM" id="SSF53300">
    <property type="entry name" value="vWA-like"/>
    <property type="match status" value="1"/>
</dbReference>
<organism evidence="2 3">
    <name type="scientific">Thermosynechococcus sichuanensis E542</name>
    <dbReference type="NCBI Taxonomy" id="2016101"/>
    <lineage>
        <taxon>Bacteria</taxon>
        <taxon>Bacillati</taxon>
        <taxon>Cyanobacteriota</taxon>
        <taxon>Cyanophyceae</taxon>
        <taxon>Acaryochloridales</taxon>
        <taxon>Thermosynechococcaceae</taxon>
        <taxon>Thermosynechococcus</taxon>
        <taxon>Thermosynechococcus sichuanensis</taxon>
    </lineage>
</organism>
<evidence type="ECO:0000313" key="3">
    <source>
        <dbReference type="Proteomes" id="UP000261812"/>
    </source>
</evidence>
<dbReference type="Gene3D" id="3.40.50.410">
    <property type="entry name" value="von Willebrand factor, type A domain"/>
    <property type="match status" value="1"/>
</dbReference>
<dbReference type="RefSeq" id="WP_181494397.1">
    <property type="nucleotide sequence ID" value="NZ_CP032152.1"/>
</dbReference>
<reference evidence="3" key="1">
    <citation type="submission" date="2018-09" db="EMBL/GenBank/DDBJ databases">
        <title>Complete genome sequence of thermophilic cyanobacteria strain Thermosynechococcus elongatus PKUAC-SCTE542.</title>
        <authorList>
            <person name="Liang Y."/>
            <person name="Tang J."/>
            <person name="Daroch M."/>
        </authorList>
    </citation>
    <scope>NUCLEOTIDE SEQUENCE [LARGE SCALE GENOMIC DNA]</scope>
    <source>
        <strain evidence="3">E542</strain>
    </source>
</reference>
<dbReference type="AlphaFoldDB" id="A0A3B7MEG8"/>
<keyword evidence="3" id="KW-1185">Reference proteome</keyword>